<dbReference type="AlphaFoldDB" id="U5QMY9"/>
<sequence length="673" mass="72286">MKPLNRLLWGTALTLLVGLAQPGWAQLARSGSQVLTDEPTGTAQDLKGLQKQSTDSSLLLNDNSNQSLEQLLQRKVEKAQIFVRSPIEAIDQRTYGLVTAAHLRDGELMQTQLVRIYRPEKAVNDDLITNQSTEYVWGLNNDIELTLDLQGANGSVPGVQGPYVVQRRFGINNGNIFQDITALGKFRLGDLLGGKSSVVVGLTFSRPSFTFTGLPGTNLPTIGRPQDAIQLIPSLELPITYKAYDDRYAFTISPRLAYFPGESAIYTPVNPGVSTRFGLTAGIGFGGAFRISPRFQIRGDATFILAGYNTVDRNSGLPTKKLVYNAGLRYLVNPRLAIDIFASNAYANSGAPSFTAIDSYTAIGVGLTFTQDRLLYFLDLPVNRQFADTFEPGVPPEVRRLYIPASFDLLDGSTVSQGTNQVRLVASTGTFAAAFRAGTLNDFEAGFYGDFAPAGPDESDGGLSTKIRFLHQPSGDPFTLSGVFTIGRTSSRACNFINGTRNGLEQAINGQPTLCPPVPGQTPAGDRGPIPPNLIGLATENIGELFVISLSFPTQYTLPAGHSLWVNPKVVYLQRGGDRSPLIGASFGGSLRVFPGLDLIAQVTPVFRGENAFVGDSLAQLMPWQAGVRFAPGLGGLSFDLFATNALGLSPYQSLRVRADNAVSVGLGLQLGF</sequence>
<dbReference type="HOGENOM" id="CLU_023981_0_0_3"/>
<keyword evidence="2" id="KW-1185">Reference proteome</keyword>
<dbReference type="EMBL" id="CP003587">
    <property type="protein sequence ID" value="AGY59040.1"/>
    <property type="molecule type" value="Genomic_DNA"/>
</dbReference>
<dbReference type="KEGG" id="glj:GKIL_2794"/>
<proteinExistence type="predicted"/>
<gene>
    <name evidence="1" type="ORF">GKIL_2794</name>
</gene>
<reference evidence="1 2" key="1">
    <citation type="journal article" date="2013" name="PLoS ONE">
        <title>Cultivation and Complete Genome Sequencing of Gloeobacter kilaueensis sp. nov., from a Lava Cave in Kilauea Caldera, Hawai'i.</title>
        <authorList>
            <person name="Saw J.H."/>
            <person name="Schatz M."/>
            <person name="Brown M.V."/>
            <person name="Kunkel D.D."/>
            <person name="Foster J.S."/>
            <person name="Shick H."/>
            <person name="Christensen S."/>
            <person name="Hou S."/>
            <person name="Wan X."/>
            <person name="Donachie S.P."/>
        </authorList>
    </citation>
    <scope>NUCLEOTIDE SEQUENCE [LARGE SCALE GENOMIC DNA]</scope>
    <source>
        <strain evidence="2">JS</strain>
    </source>
</reference>
<evidence type="ECO:0000313" key="2">
    <source>
        <dbReference type="Proteomes" id="UP000017396"/>
    </source>
</evidence>
<dbReference type="STRING" id="1183438.GKIL_2794"/>
<protein>
    <submittedName>
        <fullName evidence="1">Uncharacterized protein</fullName>
    </submittedName>
</protein>
<accession>U5QMY9</accession>
<dbReference type="eggNOG" id="COG2067">
    <property type="taxonomic scope" value="Bacteria"/>
</dbReference>
<evidence type="ECO:0000313" key="1">
    <source>
        <dbReference type="EMBL" id="AGY59040.1"/>
    </source>
</evidence>
<organism evidence="1 2">
    <name type="scientific">Gloeobacter kilaueensis (strain ATCC BAA-2537 / CCAP 1431/1 / ULC 316 / JS1)</name>
    <dbReference type="NCBI Taxonomy" id="1183438"/>
    <lineage>
        <taxon>Bacteria</taxon>
        <taxon>Bacillati</taxon>
        <taxon>Cyanobacteriota</taxon>
        <taxon>Cyanophyceae</taxon>
        <taxon>Gloeobacterales</taxon>
        <taxon>Gloeobacteraceae</taxon>
        <taxon>Gloeobacter</taxon>
    </lineage>
</organism>
<name>U5QMY9_GLOK1</name>
<dbReference type="Proteomes" id="UP000017396">
    <property type="component" value="Chromosome"/>
</dbReference>
<dbReference type="PATRIC" id="fig|1183438.3.peg.2754"/>